<dbReference type="Gene3D" id="3.40.50.2300">
    <property type="match status" value="1"/>
</dbReference>
<accession>A0A1I2E2B7</accession>
<evidence type="ECO:0000256" key="8">
    <source>
        <dbReference type="PROSITE-ProRule" id="PRU01091"/>
    </source>
</evidence>
<keyword evidence="6" id="KW-0804">Transcription</keyword>
<dbReference type="InterPro" id="IPR036388">
    <property type="entry name" value="WH-like_DNA-bd_sf"/>
</dbReference>
<dbReference type="STRING" id="930128.SAMN05192532_10561"/>
<dbReference type="PROSITE" id="PS50110">
    <property type="entry name" value="RESPONSE_REGULATORY"/>
    <property type="match status" value="1"/>
</dbReference>
<dbReference type="AlphaFoldDB" id="A0A1I2E2B7"/>
<dbReference type="OrthoDB" id="2578266at2"/>
<protein>
    <submittedName>
        <fullName evidence="11">Two component transcriptional regulator, winged helix family</fullName>
    </submittedName>
</protein>
<dbReference type="Pfam" id="PF00072">
    <property type="entry name" value="Response_reg"/>
    <property type="match status" value="1"/>
</dbReference>
<feature type="modified residue" description="4-aspartylphosphate" evidence="7">
    <location>
        <position position="54"/>
    </location>
</feature>
<dbReference type="FunFam" id="3.40.50.2300:FF:000001">
    <property type="entry name" value="DNA-binding response regulator PhoB"/>
    <property type="match status" value="1"/>
</dbReference>
<dbReference type="PANTHER" id="PTHR48111">
    <property type="entry name" value="REGULATOR OF RPOS"/>
    <property type="match status" value="1"/>
</dbReference>
<evidence type="ECO:0000313" key="12">
    <source>
        <dbReference type="Proteomes" id="UP000199516"/>
    </source>
</evidence>
<dbReference type="InterPro" id="IPR011006">
    <property type="entry name" value="CheY-like_superfamily"/>
</dbReference>
<evidence type="ECO:0000259" key="10">
    <source>
        <dbReference type="PROSITE" id="PS51755"/>
    </source>
</evidence>
<evidence type="ECO:0000256" key="4">
    <source>
        <dbReference type="ARBA" id="ARBA00023015"/>
    </source>
</evidence>
<dbReference type="EMBL" id="FONT01000005">
    <property type="protein sequence ID" value="SFE87062.1"/>
    <property type="molecule type" value="Genomic_DNA"/>
</dbReference>
<dbReference type="InterPro" id="IPR001867">
    <property type="entry name" value="OmpR/PhoB-type_DNA-bd"/>
</dbReference>
<evidence type="ECO:0000256" key="6">
    <source>
        <dbReference type="ARBA" id="ARBA00023163"/>
    </source>
</evidence>
<dbReference type="PROSITE" id="PS51755">
    <property type="entry name" value="OMPR_PHOB"/>
    <property type="match status" value="1"/>
</dbReference>
<dbReference type="InterPro" id="IPR016032">
    <property type="entry name" value="Sig_transdc_resp-reg_C-effctor"/>
</dbReference>
<dbReference type="Gene3D" id="1.10.10.10">
    <property type="entry name" value="Winged helix-like DNA-binding domain superfamily/Winged helix DNA-binding domain"/>
    <property type="match status" value="1"/>
</dbReference>
<sequence>MLQQTLLVVEDDPMIQNLIKIYLEKENYEVLTASDGETALQMIERTNPCLIILDLMLPKMSGEEVCQWVRDQDMDTAILMLTAKVSSRERIAGLKMGADDYVTKPFSPEELVARVETILRRTGHLCQKITYGGLTIMPRKGEAELNGQTLSLTKIEFTLLYHFMRHPNILFSREQLIDQIYPLSENVIQDRTIDVHVKHLREKIEADPSAPKRIITVRGMGYKFVE</sequence>
<keyword evidence="2 7" id="KW-0597">Phosphoprotein</keyword>
<feature type="DNA-binding region" description="OmpR/PhoB-type" evidence="8">
    <location>
        <begin position="126"/>
        <end position="226"/>
    </location>
</feature>
<organism evidence="11 12">
    <name type="scientific">Alteribacillus iranensis</name>
    <dbReference type="NCBI Taxonomy" id="930128"/>
    <lineage>
        <taxon>Bacteria</taxon>
        <taxon>Bacillati</taxon>
        <taxon>Bacillota</taxon>
        <taxon>Bacilli</taxon>
        <taxon>Bacillales</taxon>
        <taxon>Bacillaceae</taxon>
        <taxon>Alteribacillus</taxon>
    </lineage>
</organism>
<evidence type="ECO:0000259" key="9">
    <source>
        <dbReference type="PROSITE" id="PS50110"/>
    </source>
</evidence>
<feature type="domain" description="OmpR/PhoB-type" evidence="10">
    <location>
        <begin position="126"/>
        <end position="226"/>
    </location>
</feature>
<evidence type="ECO:0000256" key="1">
    <source>
        <dbReference type="ARBA" id="ARBA00004496"/>
    </source>
</evidence>
<dbReference type="GO" id="GO:0032993">
    <property type="term" value="C:protein-DNA complex"/>
    <property type="evidence" value="ECO:0007669"/>
    <property type="project" value="TreeGrafter"/>
</dbReference>
<proteinExistence type="predicted"/>
<evidence type="ECO:0000256" key="2">
    <source>
        <dbReference type="ARBA" id="ARBA00022553"/>
    </source>
</evidence>
<reference evidence="11 12" key="1">
    <citation type="submission" date="2016-10" db="EMBL/GenBank/DDBJ databases">
        <authorList>
            <person name="de Groot N.N."/>
        </authorList>
    </citation>
    <scope>NUCLEOTIDE SEQUENCE [LARGE SCALE GENOMIC DNA]</scope>
    <source>
        <strain evidence="11 12">DSM 23995</strain>
    </source>
</reference>
<keyword evidence="12" id="KW-1185">Reference proteome</keyword>
<dbReference type="PANTHER" id="PTHR48111:SF1">
    <property type="entry name" value="TWO-COMPONENT RESPONSE REGULATOR ORR33"/>
    <property type="match status" value="1"/>
</dbReference>
<dbReference type="InterPro" id="IPR001789">
    <property type="entry name" value="Sig_transdc_resp-reg_receiver"/>
</dbReference>
<dbReference type="GO" id="GO:0000156">
    <property type="term" value="F:phosphorelay response regulator activity"/>
    <property type="evidence" value="ECO:0007669"/>
    <property type="project" value="TreeGrafter"/>
</dbReference>
<dbReference type="SMART" id="SM00448">
    <property type="entry name" value="REC"/>
    <property type="match status" value="1"/>
</dbReference>
<dbReference type="CDD" id="cd17574">
    <property type="entry name" value="REC_OmpR"/>
    <property type="match status" value="1"/>
</dbReference>
<gene>
    <name evidence="11" type="ORF">SAMN05192532_10561</name>
</gene>
<dbReference type="SUPFAM" id="SSF52172">
    <property type="entry name" value="CheY-like"/>
    <property type="match status" value="1"/>
</dbReference>
<evidence type="ECO:0000313" key="11">
    <source>
        <dbReference type="EMBL" id="SFE87062.1"/>
    </source>
</evidence>
<dbReference type="RefSeq" id="WP_091661954.1">
    <property type="nucleotide sequence ID" value="NZ_FONT01000005.1"/>
</dbReference>
<keyword evidence="3" id="KW-0902">Two-component regulatory system</keyword>
<evidence type="ECO:0000256" key="7">
    <source>
        <dbReference type="PROSITE-ProRule" id="PRU00169"/>
    </source>
</evidence>
<dbReference type="GO" id="GO:0005829">
    <property type="term" value="C:cytosol"/>
    <property type="evidence" value="ECO:0007669"/>
    <property type="project" value="TreeGrafter"/>
</dbReference>
<dbReference type="Pfam" id="PF00486">
    <property type="entry name" value="Trans_reg_C"/>
    <property type="match status" value="1"/>
</dbReference>
<dbReference type="GO" id="GO:0006355">
    <property type="term" value="P:regulation of DNA-templated transcription"/>
    <property type="evidence" value="ECO:0007669"/>
    <property type="project" value="InterPro"/>
</dbReference>
<dbReference type="Gene3D" id="6.10.250.690">
    <property type="match status" value="1"/>
</dbReference>
<evidence type="ECO:0000256" key="3">
    <source>
        <dbReference type="ARBA" id="ARBA00023012"/>
    </source>
</evidence>
<dbReference type="SMART" id="SM00862">
    <property type="entry name" value="Trans_reg_C"/>
    <property type="match status" value="1"/>
</dbReference>
<dbReference type="Proteomes" id="UP000199516">
    <property type="component" value="Unassembled WGS sequence"/>
</dbReference>
<feature type="domain" description="Response regulatory" evidence="9">
    <location>
        <begin position="5"/>
        <end position="119"/>
    </location>
</feature>
<keyword evidence="4" id="KW-0805">Transcription regulation</keyword>
<comment type="subcellular location">
    <subcellularLocation>
        <location evidence="1">Cytoplasm</location>
    </subcellularLocation>
</comment>
<dbReference type="InterPro" id="IPR039420">
    <property type="entry name" value="WalR-like"/>
</dbReference>
<dbReference type="GO" id="GO:0000976">
    <property type="term" value="F:transcription cis-regulatory region binding"/>
    <property type="evidence" value="ECO:0007669"/>
    <property type="project" value="TreeGrafter"/>
</dbReference>
<name>A0A1I2E2B7_9BACI</name>
<dbReference type="CDD" id="cd00383">
    <property type="entry name" value="trans_reg_C"/>
    <property type="match status" value="1"/>
</dbReference>
<keyword evidence="5 8" id="KW-0238">DNA-binding</keyword>
<dbReference type="SUPFAM" id="SSF46894">
    <property type="entry name" value="C-terminal effector domain of the bipartite response regulators"/>
    <property type="match status" value="1"/>
</dbReference>
<evidence type="ECO:0000256" key="5">
    <source>
        <dbReference type="ARBA" id="ARBA00023125"/>
    </source>
</evidence>